<gene>
    <name evidence="2 3" type="primary">mtnA</name>
    <name evidence="3" type="ORF">NSJP_3565</name>
</gene>
<comment type="similarity">
    <text evidence="2">Belongs to the EIF-2B alpha/beta/delta subunits family. MtnA subfamily.</text>
</comment>
<evidence type="ECO:0000256" key="2">
    <source>
        <dbReference type="HAMAP-Rule" id="MF_01678"/>
    </source>
</evidence>
<dbReference type="PANTHER" id="PTHR43475:SF1">
    <property type="entry name" value="METHYLTHIORIBOSE-1-PHOSPHATE ISOMERASE"/>
    <property type="match status" value="1"/>
</dbReference>
<dbReference type="Pfam" id="PF01008">
    <property type="entry name" value="IF-2B"/>
    <property type="match status" value="1"/>
</dbReference>
<dbReference type="KEGG" id="nja:NSJP_3565"/>
<keyword evidence="1 2" id="KW-0413">Isomerase</keyword>
<dbReference type="InterPro" id="IPR037171">
    <property type="entry name" value="NagB/RpiA_transferase-like"/>
</dbReference>
<dbReference type="Gene3D" id="3.40.50.10470">
    <property type="entry name" value="Translation initiation factor eif-2b, domain 2"/>
    <property type="match status" value="1"/>
</dbReference>
<dbReference type="InterPro" id="IPR027363">
    <property type="entry name" value="M1Pi_N"/>
</dbReference>
<feature type="active site" description="Proton donor" evidence="2">
    <location>
        <position position="236"/>
    </location>
</feature>
<feature type="site" description="Transition state stabilizer" evidence="2">
    <location>
        <position position="156"/>
    </location>
</feature>
<feature type="binding site" evidence="2">
    <location>
        <position position="195"/>
    </location>
    <ligand>
        <name>substrate</name>
    </ligand>
</feature>
<keyword evidence="2" id="KW-0028">Amino-acid biosynthesis</keyword>
<dbReference type="SUPFAM" id="SSF100950">
    <property type="entry name" value="NagB/RpiA/CoA transferase-like"/>
    <property type="match status" value="1"/>
</dbReference>
<evidence type="ECO:0000313" key="4">
    <source>
        <dbReference type="Proteomes" id="UP000192042"/>
    </source>
</evidence>
<dbReference type="InterPro" id="IPR011559">
    <property type="entry name" value="Initiation_fac_2B_a/b/d"/>
</dbReference>
<dbReference type="RefSeq" id="WP_080887905.1">
    <property type="nucleotide sequence ID" value="NZ_LT828648.1"/>
</dbReference>
<sequence length="342" mass="37021">MVPTVCWHEGAIRLLDQSRLPEHVEILECRDVESVARAIRELKVRGAPAIGVTAAMGVALGAQLSEAENYFQLENDLSGVCELLAATRPTAVNLFWAIERMKRTLHELRSQPLSAIKTGLVRESQSILEEDIALCKAMGRHGARLIEDGQTILTHCNAGALATAGYGTALGVVRAAWEEGKRIQVIADETRPVLQGARLTAWELMQDGIPVTLITDGMAGIMMRQGKVQLCIVGADRIAANGDVANKIGTYSVAVLARAHGIPFYVAAPYSTIDLKTPSGNDIAIEQRNPQEVTTMLGDRIIAPKGVSVYNPAFDVTPAEFIAGIITERGVFRPHEVLRHFS</sequence>
<comment type="catalytic activity">
    <reaction evidence="2">
        <text>5-(methylsulfanyl)-alpha-D-ribose 1-phosphate = 5-(methylsulfanyl)-D-ribulose 1-phosphate</text>
        <dbReference type="Rhea" id="RHEA:19989"/>
        <dbReference type="ChEBI" id="CHEBI:58533"/>
        <dbReference type="ChEBI" id="CHEBI:58548"/>
        <dbReference type="EC" id="5.3.1.23"/>
    </reaction>
</comment>
<keyword evidence="2" id="KW-0486">Methionine biosynthesis</keyword>
<dbReference type="HAMAP" id="MF_01678">
    <property type="entry name" value="Salvage_MtnA"/>
    <property type="match status" value="1"/>
</dbReference>
<accession>A0A1W1I9R5</accession>
<dbReference type="FunFam" id="1.20.120.420:FF:000003">
    <property type="entry name" value="Methylthioribose-1-phosphate isomerase"/>
    <property type="match status" value="1"/>
</dbReference>
<feature type="binding site" evidence="2">
    <location>
        <begin position="246"/>
        <end position="247"/>
    </location>
    <ligand>
        <name>substrate</name>
    </ligand>
</feature>
<comment type="function">
    <text evidence="2">Catalyzes the interconversion of methylthioribose-1-phosphate (MTR-1-P) into methylthioribulose-1-phosphate (MTRu-1-P).</text>
</comment>
<dbReference type="UniPathway" id="UPA00904">
    <property type="reaction ID" value="UER00874"/>
</dbReference>
<dbReference type="PANTHER" id="PTHR43475">
    <property type="entry name" value="METHYLTHIORIBOSE-1-PHOSPHATE ISOMERASE"/>
    <property type="match status" value="1"/>
</dbReference>
<evidence type="ECO:0000313" key="3">
    <source>
        <dbReference type="EMBL" id="SLM49732.1"/>
    </source>
</evidence>
<organism evidence="3 4">
    <name type="scientific">Nitrospira japonica</name>
    <dbReference type="NCBI Taxonomy" id="1325564"/>
    <lineage>
        <taxon>Bacteria</taxon>
        <taxon>Pseudomonadati</taxon>
        <taxon>Nitrospirota</taxon>
        <taxon>Nitrospiria</taxon>
        <taxon>Nitrospirales</taxon>
        <taxon>Nitrospiraceae</taxon>
        <taxon>Nitrospira</taxon>
    </lineage>
</organism>
<dbReference type="Proteomes" id="UP000192042">
    <property type="component" value="Chromosome I"/>
</dbReference>
<comment type="pathway">
    <text evidence="2">Amino-acid biosynthesis; L-methionine biosynthesis via salvage pathway; L-methionine from S-methyl-5-thio-alpha-D-ribose 1-phosphate: step 1/6.</text>
</comment>
<dbReference type="InterPro" id="IPR000649">
    <property type="entry name" value="IF-2B-related"/>
</dbReference>
<protein>
    <recommendedName>
        <fullName evidence="2">Methylthioribose-1-phosphate isomerase</fullName>
        <shortName evidence="2">M1Pi</shortName>
        <shortName evidence="2">MTR-1-P isomerase</shortName>
        <ecNumber evidence="2">5.3.1.23</ecNumber>
    </recommendedName>
    <alternativeName>
        <fullName evidence="2">S-methyl-5-thioribose-1-phosphate isomerase</fullName>
    </alternativeName>
</protein>
<evidence type="ECO:0000256" key="1">
    <source>
        <dbReference type="ARBA" id="ARBA00023235"/>
    </source>
</evidence>
<dbReference type="FunFam" id="3.40.50.10470:FF:000006">
    <property type="entry name" value="Methylthioribose-1-phosphate isomerase"/>
    <property type="match status" value="1"/>
</dbReference>
<dbReference type="GO" id="GO:0046523">
    <property type="term" value="F:S-methyl-5-thioribose-1-phosphate isomerase activity"/>
    <property type="evidence" value="ECO:0007669"/>
    <property type="project" value="UniProtKB-UniRule"/>
</dbReference>
<dbReference type="InterPro" id="IPR005251">
    <property type="entry name" value="IF-M1Pi"/>
</dbReference>
<reference evidence="3 4" key="1">
    <citation type="submission" date="2017-03" db="EMBL/GenBank/DDBJ databases">
        <authorList>
            <person name="Afonso C.L."/>
            <person name="Miller P.J."/>
            <person name="Scott M.A."/>
            <person name="Spackman E."/>
            <person name="Goraichik I."/>
            <person name="Dimitrov K.M."/>
            <person name="Suarez D.L."/>
            <person name="Swayne D.E."/>
        </authorList>
    </citation>
    <scope>NUCLEOTIDE SEQUENCE [LARGE SCALE GENOMIC DNA]</scope>
    <source>
        <strain evidence="3">Genome sequencing of Nitrospira japonica strain NJ11</strain>
    </source>
</reference>
<dbReference type="AlphaFoldDB" id="A0A1W1I9R5"/>
<dbReference type="Gene3D" id="1.20.120.420">
    <property type="entry name" value="translation initiation factor eif-2b, domain 1"/>
    <property type="match status" value="1"/>
</dbReference>
<feature type="binding site" evidence="2">
    <location>
        <begin position="45"/>
        <end position="47"/>
    </location>
    <ligand>
        <name>substrate</name>
    </ligand>
</feature>
<dbReference type="OrthoDB" id="9803436at2"/>
<keyword evidence="4" id="KW-1185">Reference proteome</keyword>
<dbReference type="STRING" id="1325564.NSJP_3565"/>
<dbReference type="NCBIfam" id="TIGR00512">
    <property type="entry name" value="salvage_mtnA"/>
    <property type="match status" value="1"/>
</dbReference>
<dbReference type="NCBIfam" id="NF004326">
    <property type="entry name" value="PRK05720.1"/>
    <property type="match status" value="1"/>
</dbReference>
<feature type="binding site" evidence="2">
    <location>
        <position position="88"/>
    </location>
    <ligand>
        <name>substrate</name>
    </ligand>
</feature>
<dbReference type="GO" id="GO:0019509">
    <property type="term" value="P:L-methionine salvage from methylthioadenosine"/>
    <property type="evidence" value="ECO:0007669"/>
    <property type="project" value="UniProtKB-UniRule"/>
</dbReference>
<dbReference type="NCBIfam" id="TIGR00524">
    <property type="entry name" value="eIF-2B_rel"/>
    <property type="match status" value="1"/>
</dbReference>
<dbReference type="EC" id="5.3.1.23" evidence="2"/>
<dbReference type="InterPro" id="IPR042529">
    <property type="entry name" value="IF_2B-like_C"/>
</dbReference>
<name>A0A1W1I9R5_9BACT</name>
<proteinExistence type="inferred from homology"/>
<dbReference type="EMBL" id="LT828648">
    <property type="protein sequence ID" value="SLM49732.1"/>
    <property type="molecule type" value="Genomic_DNA"/>
</dbReference>